<gene>
    <name evidence="1" type="ORF">TNIN_190241</name>
</gene>
<keyword evidence="2" id="KW-1185">Reference proteome</keyword>
<sequence length="106" mass="11609">MALFSTGDSTVGLLTVGDVYPGCQCNLGIRRRICFRSIAMFLDSCSVFLSTEIPCKEVETEIPLPNGDHQEMDPPSDIPMSRAVVPKVVPRDPQLSPILFRGSVKN</sequence>
<evidence type="ECO:0000313" key="2">
    <source>
        <dbReference type="Proteomes" id="UP000886998"/>
    </source>
</evidence>
<name>A0A8X6XWT1_9ARAC</name>
<accession>A0A8X6XWT1</accession>
<dbReference type="Proteomes" id="UP000886998">
    <property type="component" value="Unassembled WGS sequence"/>
</dbReference>
<dbReference type="EMBL" id="BMAV01012993">
    <property type="protein sequence ID" value="GFY60134.1"/>
    <property type="molecule type" value="Genomic_DNA"/>
</dbReference>
<dbReference type="AlphaFoldDB" id="A0A8X6XWT1"/>
<evidence type="ECO:0000313" key="1">
    <source>
        <dbReference type="EMBL" id="GFY60134.1"/>
    </source>
</evidence>
<reference evidence="1" key="1">
    <citation type="submission" date="2020-08" db="EMBL/GenBank/DDBJ databases">
        <title>Multicomponent nature underlies the extraordinary mechanical properties of spider dragline silk.</title>
        <authorList>
            <person name="Kono N."/>
            <person name="Nakamura H."/>
            <person name="Mori M."/>
            <person name="Yoshida Y."/>
            <person name="Ohtoshi R."/>
            <person name="Malay A.D."/>
            <person name="Moran D.A.P."/>
            <person name="Tomita M."/>
            <person name="Numata K."/>
            <person name="Arakawa K."/>
        </authorList>
    </citation>
    <scope>NUCLEOTIDE SEQUENCE</scope>
</reference>
<organism evidence="1 2">
    <name type="scientific">Trichonephila inaurata madagascariensis</name>
    <dbReference type="NCBI Taxonomy" id="2747483"/>
    <lineage>
        <taxon>Eukaryota</taxon>
        <taxon>Metazoa</taxon>
        <taxon>Ecdysozoa</taxon>
        <taxon>Arthropoda</taxon>
        <taxon>Chelicerata</taxon>
        <taxon>Arachnida</taxon>
        <taxon>Araneae</taxon>
        <taxon>Araneomorphae</taxon>
        <taxon>Entelegynae</taxon>
        <taxon>Araneoidea</taxon>
        <taxon>Nephilidae</taxon>
        <taxon>Trichonephila</taxon>
        <taxon>Trichonephila inaurata</taxon>
    </lineage>
</organism>
<comment type="caution">
    <text evidence="1">The sequence shown here is derived from an EMBL/GenBank/DDBJ whole genome shotgun (WGS) entry which is preliminary data.</text>
</comment>
<protein>
    <submittedName>
        <fullName evidence="1">Uncharacterized protein</fullName>
    </submittedName>
</protein>
<proteinExistence type="predicted"/>